<name>A0ABY5XRA4_RHISU</name>
<comment type="similarity">
    <text evidence="1">Belongs to the ornithine cyclodeaminase/mu-crystallin family.</text>
</comment>
<dbReference type="SUPFAM" id="SSF51735">
    <property type="entry name" value="NAD(P)-binding Rossmann-fold domains"/>
    <property type="match status" value="1"/>
</dbReference>
<keyword evidence="2" id="KW-0520">NAD</keyword>
<geneLocation type="plasmid" evidence="3 4">
    <name>pWSM1592_1</name>
</geneLocation>
<evidence type="ECO:0000313" key="3">
    <source>
        <dbReference type="EMBL" id="UWU17144.1"/>
    </source>
</evidence>
<evidence type="ECO:0000256" key="2">
    <source>
        <dbReference type="ARBA" id="ARBA00023027"/>
    </source>
</evidence>
<evidence type="ECO:0000256" key="1">
    <source>
        <dbReference type="ARBA" id="ARBA00008903"/>
    </source>
</evidence>
<proteinExistence type="inferred from homology"/>
<keyword evidence="3" id="KW-0614">Plasmid</keyword>
<accession>A0ABY5XRA4</accession>
<organism evidence="3 4">
    <name type="scientific">Rhizobium sullae</name>
    <name type="common">Rhizobium hedysari</name>
    <dbReference type="NCBI Taxonomy" id="50338"/>
    <lineage>
        <taxon>Bacteria</taxon>
        <taxon>Pseudomonadati</taxon>
        <taxon>Pseudomonadota</taxon>
        <taxon>Alphaproteobacteria</taxon>
        <taxon>Hyphomicrobiales</taxon>
        <taxon>Rhizobiaceae</taxon>
        <taxon>Rhizobium/Agrobacterium group</taxon>
        <taxon>Rhizobium</taxon>
    </lineage>
</organism>
<evidence type="ECO:0000313" key="4">
    <source>
        <dbReference type="Proteomes" id="UP001060123"/>
    </source>
</evidence>
<dbReference type="InterPro" id="IPR036291">
    <property type="entry name" value="NAD(P)-bd_dom_sf"/>
</dbReference>
<dbReference type="PIRSF" id="PIRSF001439">
    <property type="entry name" value="CryM"/>
    <property type="match status" value="1"/>
</dbReference>
<gene>
    <name evidence="3" type="ORF">N2599_30630</name>
</gene>
<dbReference type="Gene3D" id="3.40.50.720">
    <property type="entry name" value="NAD(P)-binding Rossmann-like Domain"/>
    <property type="match status" value="1"/>
</dbReference>
<dbReference type="Gene3D" id="3.30.1780.10">
    <property type="entry name" value="ornithine cyclodeaminase, domain 1"/>
    <property type="match status" value="1"/>
</dbReference>
<dbReference type="RefSeq" id="WP_051336747.1">
    <property type="nucleotide sequence ID" value="NZ_CP104144.1"/>
</dbReference>
<dbReference type="PANTHER" id="PTHR13812">
    <property type="entry name" value="KETIMINE REDUCTASE MU-CRYSTALLIN"/>
    <property type="match status" value="1"/>
</dbReference>
<dbReference type="EMBL" id="CP104144">
    <property type="protein sequence ID" value="UWU17144.1"/>
    <property type="molecule type" value="Genomic_DNA"/>
</dbReference>
<sequence>MSSASILVDHACPLVGPRNRNDGCSSAIGGFVKLRALPLANRNLTGSRIKSAAGPAAAGIKIGSCFLGNDALDLPRHNSLILLFDQTRGRIGTIVEAGTLNAFRTAATDAVATDILARPEAEVLAIFGTGHQAEYEVAALSRIRRLRRVLVVGRAQSSSLAMVGHLNVAGIAAEMSEAEAACRCSDIIVTATGATAPLFRADWVRDGTHVSTMGSDAIGKQELPVPLLAAARLFCDLPTQWRAVGEFQHAPSDASLIAIGEVLRGTAPGRQSAEQIAVFDSSGLSLQDSYVALAVLGELDRQQEGGRPL</sequence>
<keyword evidence="4" id="KW-1185">Reference proteome</keyword>
<dbReference type="PANTHER" id="PTHR13812:SF19">
    <property type="entry name" value="KETIMINE REDUCTASE MU-CRYSTALLIN"/>
    <property type="match status" value="1"/>
</dbReference>
<dbReference type="InterPro" id="IPR023401">
    <property type="entry name" value="ODC_N"/>
</dbReference>
<reference evidence="3" key="1">
    <citation type="submission" date="2022-09" db="EMBL/GenBank/DDBJ databases">
        <title>Australian commercial rhizobial inoculants.</title>
        <authorList>
            <person name="Kohlmeier M.G."/>
            <person name="O'Hara G.W."/>
            <person name="Colombi E."/>
            <person name="Ramsay J.P."/>
            <person name="Terpolilli J."/>
        </authorList>
    </citation>
    <scope>NUCLEOTIDE SEQUENCE</scope>
    <source>
        <strain evidence="3">WSM1592</strain>
        <plasmid evidence="3">pWSM1592_1</plasmid>
    </source>
</reference>
<dbReference type="Proteomes" id="UP001060123">
    <property type="component" value="Plasmid pWSM1592_1"/>
</dbReference>
<protein>
    <submittedName>
        <fullName evidence="3">Ornithine cyclodeaminase family protein</fullName>
    </submittedName>
</protein>
<dbReference type="Pfam" id="PF02423">
    <property type="entry name" value="OCD_Mu_crystall"/>
    <property type="match status" value="1"/>
</dbReference>
<dbReference type="InterPro" id="IPR003462">
    <property type="entry name" value="ODC_Mu_crystall"/>
</dbReference>